<feature type="transmembrane region" description="Helical" evidence="2">
    <location>
        <begin position="53"/>
        <end position="77"/>
    </location>
</feature>
<evidence type="ECO:0000313" key="4">
    <source>
        <dbReference type="Proteomes" id="UP000009881"/>
    </source>
</evidence>
<reference evidence="3 4" key="1">
    <citation type="journal article" date="2013" name="Genome Announc.">
        <title>Draft Genome Sequence of an Alphaproteobacterium, Caenispirillum salinarum AK4(T), Isolated from a Solar Saltern.</title>
        <authorList>
            <person name="Khatri I."/>
            <person name="Singh A."/>
            <person name="Korpole S."/>
            <person name="Pinnaka A.K."/>
            <person name="Subramanian S."/>
        </authorList>
    </citation>
    <scope>NUCLEOTIDE SEQUENCE [LARGE SCALE GENOMIC DNA]</scope>
    <source>
        <strain evidence="3 4">AK4</strain>
    </source>
</reference>
<keyword evidence="2" id="KW-0472">Membrane</keyword>
<feature type="transmembrane region" description="Helical" evidence="2">
    <location>
        <begin position="20"/>
        <end position="41"/>
    </location>
</feature>
<gene>
    <name evidence="3" type="ORF">C882_1439</name>
</gene>
<dbReference type="AlphaFoldDB" id="K9HAJ4"/>
<feature type="transmembrane region" description="Helical" evidence="2">
    <location>
        <begin position="228"/>
        <end position="250"/>
    </location>
</feature>
<feature type="compositionally biased region" description="Basic residues" evidence="1">
    <location>
        <begin position="418"/>
        <end position="427"/>
    </location>
</feature>
<evidence type="ECO:0000256" key="1">
    <source>
        <dbReference type="SAM" id="MobiDB-lite"/>
    </source>
</evidence>
<proteinExistence type="predicted"/>
<protein>
    <recommendedName>
        <fullName evidence="5">Transmembrane protein</fullName>
    </recommendedName>
</protein>
<feature type="transmembrane region" description="Helical" evidence="2">
    <location>
        <begin position="193"/>
        <end position="216"/>
    </location>
</feature>
<organism evidence="3 4">
    <name type="scientific">Caenispirillum salinarum AK4</name>
    <dbReference type="NCBI Taxonomy" id="1238182"/>
    <lineage>
        <taxon>Bacteria</taxon>
        <taxon>Pseudomonadati</taxon>
        <taxon>Pseudomonadota</taxon>
        <taxon>Alphaproteobacteria</taxon>
        <taxon>Rhodospirillales</taxon>
        <taxon>Novispirillaceae</taxon>
        <taxon>Caenispirillum</taxon>
    </lineage>
</organism>
<dbReference type="Proteomes" id="UP000009881">
    <property type="component" value="Unassembled WGS sequence"/>
</dbReference>
<feature type="transmembrane region" description="Helical" evidence="2">
    <location>
        <begin position="313"/>
        <end position="336"/>
    </location>
</feature>
<evidence type="ECO:0008006" key="5">
    <source>
        <dbReference type="Google" id="ProtNLM"/>
    </source>
</evidence>
<dbReference type="STRING" id="1238182.C882_1439"/>
<feature type="transmembrane region" description="Helical" evidence="2">
    <location>
        <begin position="152"/>
        <end position="173"/>
    </location>
</feature>
<accession>K9HAJ4</accession>
<feature type="transmembrane region" description="Helical" evidence="2">
    <location>
        <begin position="357"/>
        <end position="382"/>
    </location>
</feature>
<evidence type="ECO:0000256" key="2">
    <source>
        <dbReference type="SAM" id="Phobius"/>
    </source>
</evidence>
<evidence type="ECO:0000313" key="3">
    <source>
        <dbReference type="EMBL" id="EKV27593.1"/>
    </source>
</evidence>
<feature type="transmembrane region" description="Helical" evidence="2">
    <location>
        <begin position="89"/>
        <end position="112"/>
    </location>
</feature>
<keyword evidence="2" id="KW-1133">Transmembrane helix</keyword>
<sequence>MVAVPLAGAEQRLLHPSVPVAFFGLATLAHLGFWLLLAWLPERAAVIGGPGPGLAAVHMLTVGVLAAAAVGAVLQILPVTTMQTAPPLWAGWALLVLIGGGGTLLVAAFLTISVAGMIAGATALGLGLLLFTGLLGRLLWKGRAAGLPDTLPAILGAAVALAGVVALAVLLAADYRLAWLPDHGAAAAAHLVLAGYGFMGLLVVGFSHILVPMLAVAEPPKPRAGRPALVLAVCAVAAAAAGLLGGSVFLTALGGVAGLVASVLHVDTMVRAHARRMRKRLGPSFVLIRVSWLLLPLSIAAGLGALAGIMPPLVFGVLLLPGWLLTILLGMLQRILPFLASMNTVRRCARPASATALVWDAPLKVLAVLHPAAVALLTLAAALDAPLLTRMAGVVGMAGAIAFLIHALTVGVRALRHRRRVGPKPKPARPGGTAATAA</sequence>
<dbReference type="EMBL" id="ANHY01000019">
    <property type="protein sequence ID" value="EKV27593.1"/>
    <property type="molecule type" value="Genomic_DNA"/>
</dbReference>
<dbReference type="eggNOG" id="COG3278">
    <property type="taxonomic scope" value="Bacteria"/>
</dbReference>
<feature type="transmembrane region" description="Helical" evidence="2">
    <location>
        <begin position="394"/>
        <end position="415"/>
    </location>
</feature>
<keyword evidence="2" id="KW-0812">Transmembrane</keyword>
<dbReference type="PATRIC" id="fig|1238182.3.peg.3653"/>
<keyword evidence="4" id="KW-1185">Reference proteome</keyword>
<name>K9HAJ4_9PROT</name>
<comment type="caution">
    <text evidence="3">The sequence shown here is derived from an EMBL/GenBank/DDBJ whole genome shotgun (WGS) entry which is preliminary data.</text>
</comment>
<feature type="region of interest" description="Disordered" evidence="1">
    <location>
        <begin position="418"/>
        <end position="438"/>
    </location>
</feature>
<feature type="compositionally biased region" description="Low complexity" evidence="1">
    <location>
        <begin position="429"/>
        <end position="438"/>
    </location>
</feature>
<feature type="transmembrane region" description="Helical" evidence="2">
    <location>
        <begin position="118"/>
        <end position="140"/>
    </location>
</feature>
<feature type="transmembrane region" description="Helical" evidence="2">
    <location>
        <begin position="286"/>
        <end position="307"/>
    </location>
</feature>